<dbReference type="GO" id="GO:0016491">
    <property type="term" value="F:oxidoreductase activity"/>
    <property type="evidence" value="ECO:0007669"/>
    <property type="project" value="UniProtKB-KW"/>
</dbReference>
<evidence type="ECO:0000313" key="9">
    <source>
        <dbReference type="EMBL" id="SFX56407.1"/>
    </source>
</evidence>
<keyword evidence="3" id="KW-0479">Metal-binding</keyword>
<dbReference type="CDD" id="cd06185">
    <property type="entry name" value="PDR_like"/>
    <property type="match status" value="1"/>
</dbReference>
<dbReference type="Pfam" id="PF00111">
    <property type="entry name" value="Fer2"/>
    <property type="match status" value="1"/>
</dbReference>
<dbReference type="CDD" id="cd00207">
    <property type="entry name" value="fer2"/>
    <property type="match status" value="1"/>
</dbReference>
<dbReference type="InterPro" id="IPR017938">
    <property type="entry name" value="Riboflavin_synthase-like_b-brl"/>
</dbReference>
<dbReference type="InterPro" id="IPR039261">
    <property type="entry name" value="FNR_nucleotide-bd"/>
</dbReference>
<feature type="domain" description="2Fe-2S ferredoxin-type" evidence="7">
    <location>
        <begin position="232"/>
        <end position="316"/>
    </location>
</feature>
<keyword evidence="1" id="KW-0285">Flavoprotein</keyword>
<dbReference type="PROSITE" id="PS51384">
    <property type="entry name" value="FAD_FR"/>
    <property type="match status" value="1"/>
</dbReference>
<dbReference type="InterPro" id="IPR001041">
    <property type="entry name" value="2Fe-2S_ferredoxin-type"/>
</dbReference>
<evidence type="ECO:0000256" key="1">
    <source>
        <dbReference type="ARBA" id="ARBA00022630"/>
    </source>
</evidence>
<evidence type="ECO:0000313" key="10">
    <source>
        <dbReference type="Proteomes" id="UP000182350"/>
    </source>
</evidence>
<evidence type="ECO:0000259" key="7">
    <source>
        <dbReference type="PROSITE" id="PS51085"/>
    </source>
</evidence>
<evidence type="ECO:0000256" key="3">
    <source>
        <dbReference type="ARBA" id="ARBA00022723"/>
    </source>
</evidence>
<organism evidence="9 10">
    <name type="scientific">Marinospirillum alkaliphilum DSM 21637</name>
    <dbReference type="NCBI Taxonomy" id="1122209"/>
    <lineage>
        <taxon>Bacteria</taxon>
        <taxon>Pseudomonadati</taxon>
        <taxon>Pseudomonadota</taxon>
        <taxon>Gammaproteobacteria</taxon>
        <taxon>Oceanospirillales</taxon>
        <taxon>Oceanospirillaceae</taxon>
        <taxon>Marinospirillum</taxon>
    </lineage>
</organism>
<dbReference type="Proteomes" id="UP000182350">
    <property type="component" value="Unassembled WGS sequence"/>
</dbReference>
<evidence type="ECO:0000256" key="6">
    <source>
        <dbReference type="ARBA" id="ARBA00023014"/>
    </source>
</evidence>
<dbReference type="PANTHER" id="PTHR47354">
    <property type="entry name" value="NADH OXIDOREDUCTASE HCR"/>
    <property type="match status" value="1"/>
</dbReference>
<dbReference type="Gene3D" id="3.40.50.80">
    <property type="entry name" value="Nucleotide-binding domain of ferredoxin-NADP reductase (FNR) module"/>
    <property type="match status" value="1"/>
</dbReference>
<keyword evidence="9" id="KW-0489">Methyltransferase</keyword>
<dbReference type="Gene3D" id="3.10.20.30">
    <property type="match status" value="1"/>
</dbReference>
<dbReference type="EMBL" id="FPJW01000007">
    <property type="protein sequence ID" value="SFX56407.1"/>
    <property type="molecule type" value="Genomic_DNA"/>
</dbReference>
<dbReference type="PROSITE" id="PS00197">
    <property type="entry name" value="2FE2S_FER_1"/>
    <property type="match status" value="1"/>
</dbReference>
<dbReference type="GO" id="GO:0051537">
    <property type="term" value="F:2 iron, 2 sulfur cluster binding"/>
    <property type="evidence" value="ECO:0007669"/>
    <property type="project" value="UniProtKB-KW"/>
</dbReference>
<keyword evidence="6" id="KW-0411">Iron-sulfur</keyword>
<keyword evidence="2" id="KW-0001">2Fe-2S</keyword>
<keyword evidence="4" id="KW-0560">Oxidoreductase</keyword>
<dbReference type="GO" id="GO:0008168">
    <property type="term" value="F:methyltransferase activity"/>
    <property type="evidence" value="ECO:0007669"/>
    <property type="project" value="UniProtKB-KW"/>
</dbReference>
<evidence type="ECO:0000256" key="5">
    <source>
        <dbReference type="ARBA" id="ARBA00023004"/>
    </source>
</evidence>
<dbReference type="GO" id="GO:0046872">
    <property type="term" value="F:metal ion binding"/>
    <property type="evidence" value="ECO:0007669"/>
    <property type="project" value="UniProtKB-KW"/>
</dbReference>
<dbReference type="InterPro" id="IPR006058">
    <property type="entry name" value="2Fe2S_fd_BS"/>
</dbReference>
<protein>
    <submittedName>
        <fullName evidence="9">Vanillate O-demethylase ferredoxin subunit</fullName>
    </submittedName>
</protein>
<name>A0A1K1Y3E3_9GAMM</name>
<keyword evidence="10" id="KW-1185">Reference proteome</keyword>
<sequence length="316" mass="34617">MARQLLVRVTDKYPIATDTVAIELAAEDELLPPFTAGAHIDVHLGGGQVRQYSLANDPAESHRYLLGVLKAPNSRGVSRALHDQLQKGMLLRIGEPRNVFPLREDASHSLLIGGGIGITPMLTMAWRLLALGRSFELHLCSRSADRAPFASQILNSPLAPFFHLHLDDDPGLSPLNLAATCAAAPENTHLYVCGPAGFMDWVEQQAAEHLPTACIHREHFDTAPELLTNPSFRVKLQLSGLELEVPPSMTLWDVLAQQGIHLPRNCPKGMCGACRVKVLEGEVDHRDQLLPQDDRDEGWMLPCISRAEGGVLLLDL</sequence>
<dbReference type="SUPFAM" id="SSF54292">
    <property type="entry name" value="2Fe-2S ferredoxin-like"/>
    <property type="match status" value="1"/>
</dbReference>
<dbReference type="SUPFAM" id="SSF63380">
    <property type="entry name" value="Riboflavin synthase domain-like"/>
    <property type="match status" value="1"/>
</dbReference>
<dbReference type="GO" id="GO:0032259">
    <property type="term" value="P:methylation"/>
    <property type="evidence" value="ECO:0007669"/>
    <property type="project" value="UniProtKB-KW"/>
</dbReference>
<dbReference type="RefSeq" id="WP_072326418.1">
    <property type="nucleotide sequence ID" value="NZ_FPJW01000007.1"/>
</dbReference>
<dbReference type="SUPFAM" id="SSF52343">
    <property type="entry name" value="Ferredoxin reductase-like, C-terminal NADP-linked domain"/>
    <property type="match status" value="1"/>
</dbReference>
<dbReference type="InterPro" id="IPR012675">
    <property type="entry name" value="Beta-grasp_dom_sf"/>
</dbReference>
<dbReference type="InterPro" id="IPR050415">
    <property type="entry name" value="MRET"/>
</dbReference>
<dbReference type="OrthoDB" id="4258484at2"/>
<dbReference type="InterPro" id="IPR017927">
    <property type="entry name" value="FAD-bd_FR_type"/>
</dbReference>
<gene>
    <name evidence="9" type="ORF">SAMN02745752_02101</name>
</gene>
<keyword evidence="5" id="KW-0408">Iron</keyword>
<feature type="domain" description="FAD-binding FR-type" evidence="8">
    <location>
        <begin position="2"/>
        <end position="103"/>
    </location>
</feature>
<dbReference type="AlphaFoldDB" id="A0A1K1Y3E3"/>
<keyword evidence="9" id="KW-0808">Transferase</keyword>
<accession>A0A1K1Y3E3</accession>
<dbReference type="PRINTS" id="PR00409">
    <property type="entry name" value="PHDIOXRDTASE"/>
</dbReference>
<dbReference type="PANTHER" id="PTHR47354:SF1">
    <property type="entry name" value="CARNITINE MONOOXYGENASE REDUCTASE SUBUNIT"/>
    <property type="match status" value="1"/>
</dbReference>
<dbReference type="PROSITE" id="PS51085">
    <property type="entry name" value="2FE2S_FER_2"/>
    <property type="match status" value="1"/>
</dbReference>
<reference evidence="9 10" key="1">
    <citation type="submission" date="2016-11" db="EMBL/GenBank/DDBJ databases">
        <authorList>
            <person name="Jaros S."/>
            <person name="Januszkiewicz K."/>
            <person name="Wedrychowicz H."/>
        </authorList>
    </citation>
    <scope>NUCLEOTIDE SEQUENCE [LARGE SCALE GENOMIC DNA]</scope>
    <source>
        <strain evidence="9 10">DSM 21637</strain>
    </source>
</reference>
<evidence type="ECO:0000256" key="4">
    <source>
        <dbReference type="ARBA" id="ARBA00023002"/>
    </source>
</evidence>
<dbReference type="InterPro" id="IPR036010">
    <property type="entry name" value="2Fe-2S_ferredoxin-like_sf"/>
</dbReference>
<proteinExistence type="predicted"/>
<evidence type="ECO:0000256" key="2">
    <source>
        <dbReference type="ARBA" id="ARBA00022714"/>
    </source>
</evidence>
<evidence type="ECO:0000259" key="8">
    <source>
        <dbReference type="PROSITE" id="PS51384"/>
    </source>
</evidence>
<dbReference type="Gene3D" id="2.40.30.10">
    <property type="entry name" value="Translation factors"/>
    <property type="match status" value="1"/>
</dbReference>
<dbReference type="STRING" id="1122209.SAMN02745752_02101"/>